<proteinExistence type="predicted"/>
<feature type="region of interest" description="Disordered" evidence="1">
    <location>
        <begin position="34"/>
        <end position="119"/>
    </location>
</feature>
<accession>A0ABU6Z8J3</accession>
<dbReference type="Proteomes" id="UP001341840">
    <property type="component" value="Unassembled WGS sequence"/>
</dbReference>
<feature type="compositionally biased region" description="Pro residues" evidence="1">
    <location>
        <begin position="58"/>
        <end position="70"/>
    </location>
</feature>
<dbReference type="EMBL" id="JASCZI010271970">
    <property type="protein sequence ID" value="MED6218610.1"/>
    <property type="molecule type" value="Genomic_DNA"/>
</dbReference>
<keyword evidence="4" id="KW-1185">Reference proteome</keyword>
<feature type="signal peptide" evidence="2">
    <location>
        <begin position="1"/>
        <end position="26"/>
    </location>
</feature>
<organism evidence="3 4">
    <name type="scientific">Stylosanthes scabra</name>
    <dbReference type="NCBI Taxonomy" id="79078"/>
    <lineage>
        <taxon>Eukaryota</taxon>
        <taxon>Viridiplantae</taxon>
        <taxon>Streptophyta</taxon>
        <taxon>Embryophyta</taxon>
        <taxon>Tracheophyta</taxon>
        <taxon>Spermatophyta</taxon>
        <taxon>Magnoliopsida</taxon>
        <taxon>eudicotyledons</taxon>
        <taxon>Gunneridae</taxon>
        <taxon>Pentapetalae</taxon>
        <taxon>rosids</taxon>
        <taxon>fabids</taxon>
        <taxon>Fabales</taxon>
        <taxon>Fabaceae</taxon>
        <taxon>Papilionoideae</taxon>
        <taxon>50 kb inversion clade</taxon>
        <taxon>dalbergioids sensu lato</taxon>
        <taxon>Dalbergieae</taxon>
        <taxon>Pterocarpus clade</taxon>
        <taxon>Stylosanthes</taxon>
    </lineage>
</organism>
<protein>
    <submittedName>
        <fullName evidence="3">Uncharacterized protein</fullName>
    </submittedName>
</protein>
<name>A0ABU6Z8J3_9FABA</name>
<evidence type="ECO:0000313" key="4">
    <source>
        <dbReference type="Proteomes" id="UP001341840"/>
    </source>
</evidence>
<gene>
    <name evidence="3" type="ORF">PIB30_028043</name>
</gene>
<evidence type="ECO:0000313" key="3">
    <source>
        <dbReference type="EMBL" id="MED6218610.1"/>
    </source>
</evidence>
<evidence type="ECO:0000256" key="2">
    <source>
        <dbReference type="SAM" id="SignalP"/>
    </source>
</evidence>
<reference evidence="3 4" key="1">
    <citation type="journal article" date="2023" name="Plants (Basel)">
        <title>Bridging the Gap: Combining Genomics and Transcriptomics Approaches to Understand Stylosanthes scabra, an Orphan Legume from the Brazilian Caatinga.</title>
        <authorList>
            <person name="Ferreira-Neto J.R.C."/>
            <person name="da Silva M.D."/>
            <person name="Binneck E."/>
            <person name="de Melo N.F."/>
            <person name="da Silva R.H."/>
            <person name="de Melo A.L.T.M."/>
            <person name="Pandolfi V."/>
            <person name="Bustamante F.O."/>
            <person name="Brasileiro-Vidal A.C."/>
            <person name="Benko-Iseppon A.M."/>
        </authorList>
    </citation>
    <scope>NUCLEOTIDE SEQUENCE [LARGE SCALE GENOMIC DNA]</scope>
    <source>
        <tissue evidence="3">Leaves</tissue>
    </source>
</reference>
<feature type="chain" id="PRO_5046001670" evidence="2">
    <location>
        <begin position="27"/>
        <end position="138"/>
    </location>
</feature>
<comment type="caution">
    <text evidence="3">The sequence shown here is derived from an EMBL/GenBank/DDBJ whole genome shotgun (WGS) entry which is preliminary data.</text>
</comment>
<keyword evidence="2" id="KW-0732">Signal</keyword>
<sequence length="138" mass="14877">MLRRLDFVAVFFLIVALFHWHPVVIAKHHQVHHEHHTPWPSPAQSSRTHHQYPAKSPALPPKSATPPLPSSAPSQASMETAPTPCADAEESVPAPASYAPWAISEPPENDEGNDKGLGSKVGVRVSLCALSVFLGLAM</sequence>
<evidence type="ECO:0000256" key="1">
    <source>
        <dbReference type="SAM" id="MobiDB-lite"/>
    </source>
</evidence>